<dbReference type="FunCoup" id="A8XJR0">
    <property type="interactions" value="455"/>
</dbReference>
<evidence type="ECO:0000256" key="9">
    <source>
        <dbReference type="ARBA" id="ARBA00023180"/>
    </source>
</evidence>
<dbReference type="InterPro" id="IPR024079">
    <property type="entry name" value="MetalloPept_cat_dom_sf"/>
</dbReference>
<dbReference type="GO" id="GO:0005576">
    <property type="term" value="C:extracellular region"/>
    <property type="evidence" value="ECO:0007669"/>
    <property type="project" value="UniProtKB-SubCell"/>
</dbReference>
<dbReference type="Pfam" id="PF17771">
    <property type="entry name" value="ADAMTS_CR_2"/>
    <property type="match status" value="1"/>
</dbReference>
<dbReference type="SUPFAM" id="SSF55486">
    <property type="entry name" value="Metalloproteases ('zincins'), catalytic domain"/>
    <property type="match status" value="1"/>
</dbReference>
<reference evidence="15 16" key="1">
    <citation type="journal article" date="2003" name="PLoS Biol.">
        <title>The genome sequence of Caenorhabditis briggsae: a platform for comparative genomics.</title>
        <authorList>
            <person name="Stein L.D."/>
            <person name="Bao Z."/>
            <person name="Blasiar D."/>
            <person name="Blumenthal T."/>
            <person name="Brent M.R."/>
            <person name="Chen N."/>
            <person name="Chinwalla A."/>
            <person name="Clarke L."/>
            <person name="Clee C."/>
            <person name="Coghlan A."/>
            <person name="Coulson A."/>
            <person name="D'Eustachio P."/>
            <person name="Fitch D.H."/>
            <person name="Fulton L.A."/>
            <person name="Fulton R.E."/>
            <person name="Griffiths-Jones S."/>
            <person name="Harris T.W."/>
            <person name="Hillier L.W."/>
            <person name="Kamath R."/>
            <person name="Kuwabara P.E."/>
            <person name="Mardis E.R."/>
            <person name="Marra M.A."/>
            <person name="Miner T.L."/>
            <person name="Minx P."/>
            <person name="Mullikin J.C."/>
            <person name="Plumb R.W."/>
            <person name="Rogers J."/>
            <person name="Schein J.E."/>
            <person name="Sohrmann M."/>
            <person name="Spieth J."/>
            <person name="Stajich J.E."/>
            <person name="Wei C."/>
            <person name="Willey D."/>
            <person name="Wilson R.K."/>
            <person name="Durbin R."/>
            <person name="Waterston R.H."/>
        </authorList>
    </citation>
    <scope>NUCLEOTIDE SEQUENCE [LARGE SCALE GENOMIC DNA]</scope>
    <source>
        <strain evidence="15 16">AF16</strain>
    </source>
</reference>
<dbReference type="eggNOG" id="KOG3538">
    <property type="taxonomic scope" value="Eukaryota"/>
</dbReference>
<dbReference type="InterPro" id="IPR050439">
    <property type="entry name" value="ADAMTS_ADAMTS-like"/>
</dbReference>
<dbReference type="WormBase" id="CBG14312">
    <property type="protein sequence ID" value="CBP43723"/>
    <property type="gene ID" value="WBGene00034856"/>
    <property type="gene designation" value="Cbr-adt-3"/>
</dbReference>
<dbReference type="SMART" id="SM00209">
    <property type="entry name" value="TSP1"/>
    <property type="match status" value="3"/>
</dbReference>
<keyword evidence="7" id="KW-0482">Metalloprotease</keyword>
<dbReference type="AlphaFoldDB" id="A8XJR0"/>
<accession>A8XJR0</accession>
<dbReference type="GO" id="GO:0006508">
    <property type="term" value="P:proteolysis"/>
    <property type="evidence" value="ECO:0000318"/>
    <property type="project" value="GO_Central"/>
</dbReference>
<proteinExistence type="predicted"/>
<feature type="chain" id="PRO_5002732423" evidence="13">
    <location>
        <begin position="17"/>
        <end position="1072"/>
    </location>
</feature>
<evidence type="ECO:0000256" key="2">
    <source>
        <dbReference type="ARBA" id="ARBA00022525"/>
    </source>
</evidence>
<evidence type="ECO:0000256" key="3">
    <source>
        <dbReference type="ARBA" id="ARBA00022670"/>
    </source>
</evidence>
<dbReference type="SUPFAM" id="SSF82895">
    <property type="entry name" value="TSP-1 type 1 repeat"/>
    <property type="match status" value="3"/>
</dbReference>
<evidence type="ECO:0000313" key="15">
    <source>
        <dbReference type="EMBL" id="CAP32886.2"/>
    </source>
</evidence>
<feature type="domain" description="Peptidase M12B" evidence="14">
    <location>
        <begin position="201"/>
        <end position="402"/>
    </location>
</feature>
<dbReference type="PANTHER" id="PTHR13723:SF291">
    <property type="entry name" value="PEPTIDASE M12B DOMAIN-CONTAINING PROTEIN"/>
    <property type="match status" value="1"/>
</dbReference>
<dbReference type="InterPro" id="IPR036383">
    <property type="entry name" value="TSP1_rpt_sf"/>
</dbReference>
<dbReference type="GO" id="GO:0046872">
    <property type="term" value="F:metal ion binding"/>
    <property type="evidence" value="ECO:0007669"/>
    <property type="project" value="UniProtKB-KW"/>
</dbReference>
<keyword evidence="2" id="KW-0964">Secreted</keyword>
<keyword evidence="12" id="KW-0812">Transmembrane</keyword>
<evidence type="ECO:0000256" key="1">
    <source>
        <dbReference type="ARBA" id="ARBA00004613"/>
    </source>
</evidence>
<evidence type="ECO:0000256" key="7">
    <source>
        <dbReference type="ARBA" id="ARBA00023049"/>
    </source>
</evidence>
<comment type="subcellular location">
    <subcellularLocation>
        <location evidence="1">Secreted</location>
    </subcellularLocation>
</comment>
<keyword evidence="12" id="KW-1133">Transmembrane helix</keyword>
<keyword evidence="16" id="KW-1185">Reference proteome</keyword>
<dbReference type="Proteomes" id="UP000008549">
    <property type="component" value="Unassembled WGS sequence"/>
</dbReference>
<dbReference type="STRING" id="6238.A8XJR0"/>
<dbReference type="GO" id="GO:0031012">
    <property type="term" value="C:extracellular matrix"/>
    <property type="evidence" value="ECO:0000318"/>
    <property type="project" value="GO_Central"/>
</dbReference>
<dbReference type="Gene3D" id="2.20.100.10">
    <property type="entry name" value="Thrombospondin type-1 (TSP1) repeat"/>
    <property type="match status" value="3"/>
</dbReference>
<feature type="active site" evidence="10">
    <location>
        <position position="357"/>
    </location>
</feature>
<feature type="transmembrane region" description="Helical" evidence="12">
    <location>
        <begin position="996"/>
        <end position="1024"/>
    </location>
</feature>
<dbReference type="CDD" id="cd04273">
    <property type="entry name" value="ZnMc_ADAMTS_like"/>
    <property type="match status" value="1"/>
</dbReference>
<evidence type="ECO:0000313" key="16">
    <source>
        <dbReference type="Proteomes" id="UP000008549"/>
    </source>
</evidence>
<dbReference type="PROSITE" id="PS50215">
    <property type="entry name" value="ADAM_MEPRO"/>
    <property type="match status" value="1"/>
</dbReference>
<feature type="compositionally biased region" description="Polar residues" evidence="11">
    <location>
        <begin position="1060"/>
        <end position="1072"/>
    </location>
</feature>
<dbReference type="Pfam" id="PF00090">
    <property type="entry name" value="TSP_1"/>
    <property type="match status" value="3"/>
</dbReference>
<dbReference type="PROSITE" id="PS50092">
    <property type="entry name" value="TSP1"/>
    <property type="match status" value="3"/>
</dbReference>
<evidence type="ECO:0000313" key="17">
    <source>
        <dbReference type="WormBase" id="CBG14312"/>
    </source>
</evidence>
<gene>
    <name evidence="17" type="primary">adt-3</name>
    <name evidence="15 17" type="ORF">CBG14312</name>
    <name evidence="15" type="ORF">CBG_14312</name>
</gene>
<dbReference type="InterPro" id="IPR001590">
    <property type="entry name" value="Peptidase_M12B"/>
</dbReference>
<evidence type="ECO:0000259" key="14">
    <source>
        <dbReference type="PROSITE" id="PS50215"/>
    </source>
</evidence>
<keyword evidence="8" id="KW-1015">Disulfide bond</keyword>
<sequence length="1072" mass="119957">MNTVLLLSFFVVGTSAIHHSMTPLELKHFFGTENKGKVPDYFLDGHKKQRLDIDDSFKMDFLIDGVMETFVLRNKPHLFSEGFHMMEDDVESMMHPLKNCVYEGESAVRNGTRIGLVGCGHNLNGMVITDNGDYHLIQSHHQSGQHVIHKRSIESIDHECQFDASQDPYPEDREEIAMKSMLMRMVKDIRRAEPHRRGDILTVELAVFADDAMWDHFKKMYGKAAEENMHTFIMAVVNNIDVLYTQRLLQPRINIKIVRYEILKNIPALMHARKHSNGDVDRLLDAFCQYQNEINPPSDADPRHWDHALLFSGYDLHRNGVKTVAGYAPVKGMCSGVRSCTINEGLDFGSVFVVTHEMGHSLGMYHDGDNECDLRCCIMSPSVGSGKTHWSHCSVNEMATFVGHLGDDFRPPNCLQDASAEQRMVAFKESEPPGQLFTMDEQCEIFHGECWKHELKDGQTMQNVCQMVWCGNGEGVIRTAHPALEGTYCGFGMICRQGQCVGSNQLMRVTVGGWSSWNDRPAPTCGGRCSPCEIRGQIRIMRSIRQCNNPRLDDFQRTKKSKRGRCSSNNGGAPCQGDEARGMVCHRDVCNGDSIENYATRVCSKLRDENAIPNTILSGEGMQFEQAMCKIWCLISGSTNIRTVSNFPDGTPCGSNQFCIKGECRPLLCGSTTLAYSKADCPLSVLATTTQAPQPHIHSVDQSASKQNPYKEQKKGIAHFGKSRKLKVLNFFQFLSSTNGLDGRFGQSVSLMTAVSILLLNFEFFVLAISDTQGVKVRVRRCLAGVCAGALREKMPCTRPCTGSERALTTSAPQQTFRNRFIAPLPNRQTNVIIRKVDHWGPWSACSVTCGTGQKLRRRDNCIGQDCAETGPCVMQACNSAPDNTWTEWSAWSACSVNCGEGLQFRKRACFAAFCRGRDSDVRNCYGQHCVATTTTQRPLVNRSGLWTGWSNWSACSTKCGVGQRTRRRRCYQGFCMEQHPDGIVTSSFSRDVESVAFAVLLFLTAGIVLFISCFFVTKCLQCYKARQRRLRRKALGEDDDDDDDDDVDNDDMDEDEPNTGITTSNPDLVKV</sequence>
<evidence type="ECO:0000256" key="8">
    <source>
        <dbReference type="ARBA" id="ARBA00023157"/>
    </source>
</evidence>
<dbReference type="Pfam" id="PF01421">
    <property type="entry name" value="Reprolysin"/>
    <property type="match status" value="1"/>
</dbReference>
<dbReference type="InParanoid" id="A8XJR0"/>
<dbReference type="Gene3D" id="3.40.390.10">
    <property type="entry name" value="Collagenase (Catalytic Domain)"/>
    <property type="match status" value="1"/>
</dbReference>
<dbReference type="InterPro" id="IPR041645">
    <property type="entry name" value="ADAMTS_CR_2"/>
</dbReference>
<feature type="region of interest" description="Disordered" evidence="11">
    <location>
        <begin position="1035"/>
        <end position="1072"/>
    </location>
</feature>
<reference evidence="15 16" key="2">
    <citation type="journal article" date="2011" name="PLoS Genet.">
        <title>Caenorhabditis briggsae recombinant inbred line genotypes reveal inter-strain incompatibility and the evolution of recombination.</title>
        <authorList>
            <person name="Ross J.A."/>
            <person name="Koboldt D.C."/>
            <person name="Staisch J.E."/>
            <person name="Chamberlin H.M."/>
            <person name="Gupta B.P."/>
            <person name="Miller R.D."/>
            <person name="Baird S.E."/>
            <person name="Haag E.S."/>
        </authorList>
    </citation>
    <scope>NUCLEOTIDE SEQUENCE [LARGE SCALE GENOMIC DNA]</scope>
    <source>
        <strain evidence="15 16">AF16</strain>
    </source>
</reference>
<keyword evidence="13" id="KW-0732">Signal</keyword>
<dbReference type="InterPro" id="IPR000884">
    <property type="entry name" value="TSP1_rpt"/>
</dbReference>
<keyword evidence="12" id="KW-0472">Membrane</keyword>
<evidence type="ECO:0000256" key="11">
    <source>
        <dbReference type="SAM" id="MobiDB-lite"/>
    </source>
</evidence>
<feature type="compositionally biased region" description="Acidic residues" evidence="11">
    <location>
        <begin position="1038"/>
        <end position="1058"/>
    </location>
</feature>
<dbReference type="InterPro" id="IPR057401">
    <property type="entry name" value="Adt-1/2-like_dom"/>
</dbReference>
<dbReference type="PANTHER" id="PTHR13723">
    <property type="entry name" value="ADAMTS A DISINTEGRIN AND METALLOPROTEASE WITH THROMBOSPONDIN MOTIFS PROTEASE"/>
    <property type="match status" value="1"/>
</dbReference>
<feature type="binding site" evidence="10">
    <location>
        <position position="356"/>
    </location>
    <ligand>
        <name>Zn(2+)</name>
        <dbReference type="ChEBI" id="CHEBI:29105"/>
        <note>catalytic</note>
    </ligand>
</feature>
<comment type="caution">
    <text evidence="10">Lacks conserved residue(s) required for the propagation of feature annotation.</text>
</comment>
<feature type="signal peptide" evidence="13">
    <location>
        <begin position="1"/>
        <end position="16"/>
    </location>
</feature>
<evidence type="ECO:0000256" key="6">
    <source>
        <dbReference type="ARBA" id="ARBA00022833"/>
    </source>
</evidence>
<evidence type="ECO:0000256" key="13">
    <source>
        <dbReference type="SAM" id="SignalP"/>
    </source>
</evidence>
<keyword evidence="3" id="KW-0645">Protease</keyword>
<dbReference type="GO" id="GO:0004222">
    <property type="term" value="F:metalloendopeptidase activity"/>
    <property type="evidence" value="ECO:0000318"/>
    <property type="project" value="GO_Central"/>
</dbReference>
<keyword evidence="6 10" id="KW-0862">Zinc</keyword>
<dbReference type="MEROPS" id="M12.A48"/>
<dbReference type="GO" id="GO:0030198">
    <property type="term" value="P:extracellular matrix organization"/>
    <property type="evidence" value="ECO:0000318"/>
    <property type="project" value="GO_Central"/>
</dbReference>
<keyword evidence="9" id="KW-0325">Glycoprotein</keyword>
<dbReference type="OMA" id="QENHMMS"/>
<dbReference type="EMBL" id="HE600983">
    <property type="protein sequence ID" value="CAP32886.2"/>
    <property type="molecule type" value="Genomic_DNA"/>
</dbReference>
<organism evidence="15 16">
    <name type="scientific">Caenorhabditis briggsae</name>
    <dbReference type="NCBI Taxonomy" id="6238"/>
    <lineage>
        <taxon>Eukaryota</taxon>
        <taxon>Metazoa</taxon>
        <taxon>Ecdysozoa</taxon>
        <taxon>Nematoda</taxon>
        <taxon>Chromadorea</taxon>
        <taxon>Rhabditida</taxon>
        <taxon>Rhabditina</taxon>
        <taxon>Rhabditomorpha</taxon>
        <taxon>Rhabditoidea</taxon>
        <taxon>Rhabditidae</taxon>
        <taxon>Peloderinae</taxon>
        <taxon>Caenorhabditis</taxon>
    </lineage>
</organism>
<protein>
    <submittedName>
        <fullName evidence="15">Protein CBG14312</fullName>
    </submittedName>
</protein>
<keyword evidence="5" id="KW-0378">Hydrolase</keyword>
<evidence type="ECO:0000256" key="12">
    <source>
        <dbReference type="SAM" id="Phobius"/>
    </source>
</evidence>
<evidence type="ECO:0000256" key="10">
    <source>
        <dbReference type="PROSITE-ProRule" id="PRU00276"/>
    </source>
</evidence>
<feature type="binding site" evidence="10">
    <location>
        <position position="366"/>
    </location>
    <ligand>
        <name>Zn(2+)</name>
        <dbReference type="ChEBI" id="CHEBI:29105"/>
        <note>catalytic</note>
    </ligand>
</feature>
<evidence type="ECO:0000256" key="5">
    <source>
        <dbReference type="ARBA" id="ARBA00022801"/>
    </source>
</evidence>
<dbReference type="HOGENOM" id="CLU_296160_0_0_1"/>
<dbReference type="Pfam" id="PF25379">
    <property type="entry name" value="Adt-1"/>
    <property type="match status" value="1"/>
</dbReference>
<feature type="binding site" evidence="10">
    <location>
        <position position="360"/>
    </location>
    <ligand>
        <name>Zn(2+)</name>
        <dbReference type="ChEBI" id="CHEBI:29105"/>
        <note>catalytic</note>
    </ligand>
</feature>
<keyword evidence="4 10" id="KW-0479">Metal-binding</keyword>
<dbReference type="Gene3D" id="3.40.1620.60">
    <property type="match status" value="1"/>
</dbReference>
<evidence type="ECO:0000256" key="4">
    <source>
        <dbReference type="ARBA" id="ARBA00022723"/>
    </source>
</evidence>
<name>A8XJR0_CAEBR</name>